<dbReference type="Pfam" id="PF26350">
    <property type="entry name" value="DUF8090"/>
    <property type="match status" value="1"/>
</dbReference>
<gene>
    <name evidence="3" type="ORF">L2716_15765</name>
</gene>
<evidence type="ECO:0000313" key="3">
    <source>
        <dbReference type="EMBL" id="MCF6139194.1"/>
    </source>
</evidence>
<dbReference type="EMBL" id="JAKIJS010000002">
    <property type="protein sequence ID" value="MCF6139194.1"/>
    <property type="molecule type" value="Genomic_DNA"/>
</dbReference>
<dbReference type="Proteomes" id="UP001649381">
    <property type="component" value="Unassembled WGS sequence"/>
</dbReference>
<evidence type="ECO:0000259" key="1">
    <source>
        <dbReference type="Pfam" id="PF11907"/>
    </source>
</evidence>
<dbReference type="InterPro" id="IPR021835">
    <property type="entry name" value="DUF3427"/>
</dbReference>
<sequence>MKGLLVYEQFEKSLKWLSSMLPIKRIYDFCILRYLIDYENISFEQAKDEIMKWVNDVDDDSVYHSMEFLNQDYFDSGQKSRIPALCEYRRGKLYRTSVLNELLRNPRHKEMIEDVLEYGLFRYDREFGESYFGLPHFKLYEQYQMMDSALLSNYRKSHSAFRGSGLLANGNDYFLFVDLHKEADIDERLNYNDKIIDRNSFQWESQNNTTQHSERGKNIIFNQERGINLHLFVRKYREIEKSNIEPFIYLGKVNTRSFKGERPIEVQFDLEHTIPQQLYIELTEKV</sequence>
<name>A0ABS9H2T6_9BACL</name>
<organism evidence="3 4">
    <name type="scientific">Pseudalkalibacillus berkeleyi</name>
    <dbReference type="NCBI Taxonomy" id="1069813"/>
    <lineage>
        <taxon>Bacteria</taxon>
        <taxon>Bacillati</taxon>
        <taxon>Bacillota</taxon>
        <taxon>Bacilli</taxon>
        <taxon>Bacillales</taxon>
        <taxon>Fictibacillaceae</taxon>
        <taxon>Pseudalkalibacillus</taxon>
    </lineage>
</organism>
<dbReference type="InterPro" id="IPR058403">
    <property type="entry name" value="DUF8090"/>
</dbReference>
<keyword evidence="4" id="KW-1185">Reference proteome</keyword>
<protein>
    <submittedName>
        <fullName evidence="3">DUF3427 domain-containing protein</fullName>
    </submittedName>
</protein>
<comment type="caution">
    <text evidence="3">The sequence shown here is derived from an EMBL/GenBank/DDBJ whole genome shotgun (WGS) entry which is preliminary data.</text>
</comment>
<proteinExistence type="predicted"/>
<dbReference type="RefSeq" id="WP_236337964.1">
    <property type="nucleotide sequence ID" value="NZ_JAKIJS010000002.1"/>
</dbReference>
<feature type="domain" description="DUF8090" evidence="2">
    <location>
        <begin position="11"/>
        <end position="123"/>
    </location>
</feature>
<dbReference type="Pfam" id="PF11907">
    <property type="entry name" value="DUF3427"/>
    <property type="match status" value="1"/>
</dbReference>
<feature type="domain" description="DUF3427" evidence="1">
    <location>
        <begin position="137"/>
        <end position="282"/>
    </location>
</feature>
<evidence type="ECO:0000313" key="4">
    <source>
        <dbReference type="Proteomes" id="UP001649381"/>
    </source>
</evidence>
<reference evidence="3 4" key="1">
    <citation type="submission" date="2022-01" db="EMBL/GenBank/DDBJ databases">
        <title>Alkalihalobacillus sp. EGI L200015, a novel bacterium isolated from a salt lake sediment.</title>
        <authorList>
            <person name="Gao L."/>
            <person name="Fang B.-Z."/>
            <person name="Li W.-J."/>
        </authorList>
    </citation>
    <scope>NUCLEOTIDE SEQUENCE [LARGE SCALE GENOMIC DNA]</scope>
    <source>
        <strain evidence="3 4">KCTC 12718</strain>
    </source>
</reference>
<evidence type="ECO:0000259" key="2">
    <source>
        <dbReference type="Pfam" id="PF26350"/>
    </source>
</evidence>
<accession>A0ABS9H2T6</accession>